<reference evidence="2" key="1">
    <citation type="journal article" date="2019" name="Int. J. Syst. Evol. Microbiol.">
        <title>The Global Catalogue of Microorganisms (GCM) 10K type strain sequencing project: providing services to taxonomists for standard genome sequencing and annotation.</title>
        <authorList>
            <consortium name="The Broad Institute Genomics Platform"/>
            <consortium name="The Broad Institute Genome Sequencing Center for Infectious Disease"/>
            <person name="Wu L."/>
            <person name="Ma J."/>
        </authorList>
    </citation>
    <scope>NUCLEOTIDE SEQUENCE [LARGE SCALE GENOMIC DNA]</scope>
    <source>
        <strain evidence="2">JCM 31319</strain>
    </source>
</reference>
<dbReference type="InterPro" id="IPR013783">
    <property type="entry name" value="Ig-like_fold"/>
</dbReference>
<keyword evidence="2" id="KW-1185">Reference proteome</keyword>
<accession>A0ABW3SRB5</accession>
<gene>
    <name evidence="1" type="ORF">ACFQ2O_12400</name>
</gene>
<dbReference type="EMBL" id="JBHTLD010000107">
    <property type="protein sequence ID" value="MFD1187007.1"/>
    <property type="molecule type" value="Genomic_DNA"/>
</dbReference>
<dbReference type="Proteomes" id="UP001597094">
    <property type="component" value="Unassembled WGS sequence"/>
</dbReference>
<evidence type="ECO:0000313" key="2">
    <source>
        <dbReference type="Proteomes" id="UP001597094"/>
    </source>
</evidence>
<dbReference type="RefSeq" id="WP_377528028.1">
    <property type="nucleotide sequence ID" value="NZ_JBHTLD010000107.1"/>
</dbReference>
<proteinExistence type="predicted"/>
<organism evidence="1 2">
    <name type="scientific">Pontibacter rugosus</name>
    <dbReference type="NCBI Taxonomy" id="1745966"/>
    <lineage>
        <taxon>Bacteria</taxon>
        <taxon>Pseudomonadati</taxon>
        <taxon>Bacteroidota</taxon>
        <taxon>Cytophagia</taxon>
        <taxon>Cytophagales</taxon>
        <taxon>Hymenobacteraceae</taxon>
        <taxon>Pontibacter</taxon>
    </lineage>
</organism>
<name>A0ABW3SRB5_9BACT</name>
<protein>
    <recommendedName>
        <fullName evidence="3">DUF4625 domain-containing protein</fullName>
    </recommendedName>
</protein>
<dbReference type="Gene3D" id="2.60.40.10">
    <property type="entry name" value="Immunoglobulins"/>
    <property type="match status" value="1"/>
</dbReference>
<comment type="caution">
    <text evidence="1">The sequence shown here is derived from an EMBL/GenBank/DDBJ whole genome shotgun (WGS) entry which is preliminary data.</text>
</comment>
<sequence>MKIKTMLASLAAVSMLTACEDLFEDGSLQPDGSKPSLTVNNPSNNQAVTIAQGLRVNITAIDKDKVKDIDFVLQSQASEKKSFIKFTTFPQNNVVEFDTTLSMAGIAPGTYNLIIKATDNRTNVTTQEVAVNVK</sequence>
<evidence type="ECO:0000313" key="1">
    <source>
        <dbReference type="EMBL" id="MFD1187007.1"/>
    </source>
</evidence>
<dbReference type="PROSITE" id="PS51257">
    <property type="entry name" value="PROKAR_LIPOPROTEIN"/>
    <property type="match status" value="1"/>
</dbReference>
<evidence type="ECO:0008006" key="3">
    <source>
        <dbReference type="Google" id="ProtNLM"/>
    </source>
</evidence>